<name>A0A8I0NUU0_9ACTN</name>
<dbReference type="GeneID" id="86824795"/>
<feature type="chain" id="PRO_5034645073" description="Peptidase C51 domain-containing protein" evidence="1">
    <location>
        <begin position="27"/>
        <end position="286"/>
    </location>
</feature>
<evidence type="ECO:0000313" key="3">
    <source>
        <dbReference type="Proteomes" id="UP000629287"/>
    </source>
</evidence>
<dbReference type="RefSeq" id="WP_159026132.1">
    <property type="nucleotide sequence ID" value="NZ_JADBGF010000001.1"/>
</dbReference>
<keyword evidence="3" id="KW-1185">Reference proteome</keyword>
<gene>
    <name evidence="2" type="ORF">H4687_000095</name>
</gene>
<organism evidence="2 3">
    <name type="scientific">Streptomyces stelliscabiei</name>
    <dbReference type="NCBI Taxonomy" id="146820"/>
    <lineage>
        <taxon>Bacteria</taxon>
        <taxon>Bacillati</taxon>
        <taxon>Actinomycetota</taxon>
        <taxon>Actinomycetes</taxon>
        <taxon>Kitasatosporales</taxon>
        <taxon>Streptomycetaceae</taxon>
        <taxon>Streptomyces</taxon>
    </lineage>
</organism>
<reference evidence="2 3" key="1">
    <citation type="submission" date="2020-10" db="EMBL/GenBank/DDBJ databases">
        <title>Sequencing the genomes of 1000 actinobacteria strains.</title>
        <authorList>
            <person name="Klenk H.-P."/>
        </authorList>
    </citation>
    <scope>NUCLEOTIDE SEQUENCE [LARGE SCALE GENOMIC DNA]</scope>
    <source>
        <strain evidence="2 3">DSM 41803</strain>
    </source>
</reference>
<dbReference type="AlphaFoldDB" id="A0A8I0NUU0"/>
<proteinExistence type="predicted"/>
<sequence length="286" mass="30239">MNKLIGPLCAVSTAVVLAVMPTTAQAAGTEDGAPLVAAENEIIDQLATLGWPGQDPENFYPGALDHTDSATATVVWGTPGNPSSYQVEAKCAQFLTASMKHAYSWATDAWFTSGIGFRSPSSEQYYDAFTDTSAGGALDDMSDHVSRPSAQRVSDLHAGSVIAVKYLDGSDGGATGHMMVVQSVTPFERDGNSATQEYAVRVSDSTSAPHGVAFSSRTSSHWAFRDSRVEGSPGLATKEWSGAGRGTIFVQADAVTGKPTGHWWGRNEAAFHTVADRPMVFVDITR</sequence>
<accession>A0A8I0NUU0</accession>
<comment type="caution">
    <text evidence="2">The sequence shown here is derived from an EMBL/GenBank/DDBJ whole genome shotgun (WGS) entry which is preliminary data.</text>
</comment>
<feature type="signal peptide" evidence="1">
    <location>
        <begin position="1"/>
        <end position="26"/>
    </location>
</feature>
<evidence type="ECO:0000313" key="2">
    <source>
        <dbReference type="EMBL" id="MBE1593966.1"/>
    </source>
</evidence>
<dbReference type="OrthoDB" id="324838at2"/>
<dbReference type="Proteomes" id="UP000629287">
    <property type="component" value="Unassembled WGS sequence"/>
</dbReference>
<evidence type="ECO:0008006" key="4">
    <source>
        <dbReference type="Google" id="ProtNLM"/>
    </source>
</evidence>
<evidence type="ECO:0000256" key="1">
    <source>
        <dbReference type="SAM" id="SignalP"/>
    </source>
</evidence>
<keyword evidence="1" id="KW-0732">Signal</keyword>
<dbReference type="EMBL" id="JADBGF010000001">
    <property type="protein sequence ID" value="MBE1593966.1"/>
    <property type="molecule type" value="Genomic_DNA"/>
</dbReference>
<protein>
    <recommendedName>
        <fullName evidence="4">Peptidase C51 domain-containing protein</fullName>
    </recommendedName>
</protein>